<feature type="transmembrane region" description="Helical" evidence="6">
    <location>
        <begin position="338"/>
        <end position="356"/>
    </location>
</feature>
<keyword evidence="2" id="KW-1003">Cell membrane</keyword>
<evidence type="ECO:0000256" key="4">
    <source>
        <dbReference type="ARBA" id="ARBA00022989"/>
    </source>
</evidence>
<evidence type="ECO:0000256" key="6">
    <source>
        <dbReference type="SAM" id="Phobius"/>
    </source>
</evidence>
<feature type="transmembrane region" description="Helical" evidence="6">
    <location>
        <begin position="183"/>
        <end position="208"/>
    </location>
</feature>
<dbReference type="GO" id="GO:0140359">
    <property type="term" value="F:ABC-type transporter activity"/>
    <property type="evidence" value="ECO:0007669"/>
    <property type="project" value="InterPro"/>
</dbReference>
<feature type="transmembrane region" description="Helical" evidence="6">
    <location>
        <begin position="229"/>
        <end position="255"/>
    </location>
</feature>
<evidence type="ECO:0000313" key="8">
    <source>
        <dbReference type="EMBL" id="XCJ16278.1"/>
    </source>
</evidence>
<dbReference type="PANTHER" id="PTHR30294:SF29">
    <property type="entry name" value="MULTIDRUG ABC TRANSPORTER PERMEASE YBHS-RELATED"/>
    <property type="match status" value="1"/>
</dbReference>
<keyword evidence="5 6" id="KW-0472">Membrane</keyword>
<feature type="transmembrane region" description="Helical" evidence="6">
    <location>
        <begin position="275"/>
        <end position="301"/>
    </location>
</feature>
<dbReference type="GO" id="GO:0005886">
    <property type="term" value="C:plasma membrane"/>
    <property type="evidence" value="ECO:0007669"/>
    <property type="project" value="UniProtKB-SubCell"/>
</dbReference>
<gene>
    <name evidence="8" type="ORF">ABNN70_11375</name>
</gene>
<evidence type="ECO:0000256" key="3">
    <source>
        <dbReference type="ARBA" id="ARBA00022692"/>
    </source>
</evidence>
<evidence type="ECO:0000259" key="7">
    <source>
        <dbReference type="Pfam" id="PF12698"/>
    </source>
</evidence>
<feature type="transmembrane region" description="Helical" evidence="6">
    <location>
        <begin position="21"/>
        <end position="41"/>
    </location>
</feature>
<evidence type="ECO:0000256" key="2">
    <source>
        <dbReference type="ARBA" id="ARBA00022475"/>
    </source>
</evidence>
<protein>
    <submittedName>
        <fullName evidence="8">ABC transporter permease</fullName>
    </submittedName>
</protein>
<dbReference type="RefSeq" id="WP_353947857.1">
    <property type="nucleotide sequence ID" value="NZ_CP159510.1"/>
</dbReference>
<dbReference type="Pfam" id="PF12698">
    <property type="entry name" value="ABC2_membrane_3"/>
    <property type="match status" value="1"/>
</dbReference>
<evidence type="ECO:0000256" key="1">
    <source>
        <dbReference type="ARBA" id="ARBA00004651"/>
    </source>
</evidence>
<feature type="transmembrane region" description="Helical" evidence="6">
    <location>
        <begin position="313"/>
        <end position="332"/>
    </location>
</feature>
<feature type="domain" description="ABC-2 type transporter transmembrane" evidence="7">
    <location>
        <begin position="19"/>
        <end position="387"/>
    </location>
</feature>
<keyword evidence="4 6" id="KW-1133">Transmembrane helix</keyword>
<feature type="transmembrane region" description="Helical" evidence="6">
    <location>
        <begin position="368"/>
        <end position="390"/>
    </location>
</feature>
<organism evidence="8">
    <name type="scientific">Sporolactobacillus sp. Y61</name>
    <dbReference type="NCBI Taxonomy" id="3160863"/>
    <lineage>
        <taxon>Bacteria</taxon>
        <taxon>Bacillati</taxon>
        <taxon>Bacillota</taxon>
        <taxon>Bacilli</taxon>
        <taxon>Bacillales</taxon>
        <taxon>Sporolactobacillaceae</taxon>
        <taxon>Sporolactobacillus</taxon>
    </lineage>
</organism>
<accession>A0AAU8IE56</accession>
<keyword evidence="3 6" id="KW-0812">Transmembrane</keyword>
<sequence>MNKFLVLFSQSYLSKLKAKSFLITTLIMLLAIFAAFMWPTISSWLSSNNKAVKIVIVDQTRLNTAAFFKSDNHLKFKNFTGTLDQADQSVKKKKADGVLLLDQNASGQLTAQIRTADTALELNDQQQLDHYVQNVNQLFTIKQMNLTNEQAQRILSSHLTLDQHTMNTQQEGKSADSKTKATLISYGIAFLIYLFVLSYLSMISSEIAAEKDTRIMEIIISSSSPLIHLLSRVTGILSLAFTQIIVLAGAALIMAKTMNHGEYWNSVQSFFSNVSAAYFIYAILFFVLACVLYTLIGAVLGSLVNKVQDVGQAIMPVTFALMIGFFIAISGMNNPDTLLIKVSSYIPFISSMIMPMRIGATDMGLWEAAVSLILLAATIIWLFLFSLRFYKGSVLTYTSGSFLKKMKQALSLSK</sequence>
<dbReference type="PANTHER" id="PTHR30294">
    <property type="entry name" value="MEMBRANE COMPONENT OF ABC TRANSPORTER YHHJ-RELATED"/>
    <property type="match status" value="1"/>
</dbReference>
<dbReference type="InterPro" id="IPR013525">
    <property type="entry name" value="ABC2_TM"/>
</dbReference>
<dbReference type="InterPro" id="IPR051449">
    <property type="entry name" value="ABC-2_transporter_component"/>
</dbReference>
<reference evidence="8" key="1">
    <citation type="submission" date="2024-06" db="EMBL/GenBank/DDBJ databases">
        <authorList>
            <person name="Fan A."/>
            <person name="Zhang F.Y."/>
            <person name="Zhang L."/>
        </authorList>
    </citation>
    <scope>NUCLEOTIDE SEQUENCE</scope>
    <source>
        <strain evidence="8">Y61</strain>
    </source>
</reference>
<evidence type="ECO:0000256" key="5">
    <source>
        <dbReference type="ARBA" id="ARBA00023136"/>
    </source>
</evidence>
<dbReference type="AlphaFoldDB" id="A0AAU8IE56"/>
<dbReference type="EMBL" id="CP159510">
    <property type="protein sequence ID" value="XCJ16278.1"/>
    <property type="molecule type" value="Genomic_DNA"/>
</dbReference>
<comment type="subcellular location">
    <subcellularLocation>
        <location evidence="1">Cell membrane</location>
        <topology evidence="1">Multi-pass membrane protein</topology>
    </subcellularLocation>
</comment>
<proteinExistence type="predicted"/>
<name>A0AAU8IE56_9BACL</name>